<dbReference type="Gene3D" id="3.90.70.10">
    <property type="entry name" value="Cysteine proteinases"/>
    <property type="match status" value="1"/>
</dbReference>
<organism evidence="6 7">
    <name type="scientific">Cryptosporidium ubiquitum</name>
    <dbReference type="NCBI Taxonomy" id="857276"/>
    <lineage>
        <taxon>Eukaryota</taxon>
        <taxon>Sar</taxon>
        <taxon>Alveolata</taxon>
        <taxon>Apicomplexa</taxon>
        <taxon>Conoidasida</taxon>
        <taxon>Coccidia</taxon>
        <taxon>Eucoccidiorida</taxon>
        <taxon>Eimeriorina</taxon>
        <taxon>Cryptosporidiidae</taxon>
        <taxon>Cryptosporidium</taxon>
    </lineage>
</organism>
<evidence type="ECO:0000313" key="7">
    <source>
        <dbReference type="Proteomes" id="UP000186176"/>
    </source>
</evidence>
<evidence type="ECO:0000313" key="6">
    <source>
        <dbReference type="EMBL" id="OII73559.1"/>
    </source>
</evidence>
<gene>
    <name evidence="6" type="ORF">cubi_03357</name>
</gene>
<sequence>MLITKLFKKKSGSSLNSLENVNSKIDHLFELKKMVMEKYKSMMKLKKNEQDQMESRILIESSFINDSCFLPPLITNKKTGTKITKLTKLDHNQVQFLLLMILYNQPLSFQENIIERNNEICLKGQYILIVEQMVKSLLLSKKQKKMVVRWKKLNSSVELFPNNHFLHFTSSNIIQGFIGDCSFIVVLSLLLEHEKKFDSNLLSSIISPIQFSIKNQNQSSHHIDNQSIHCTNNFNELDDLLYLYTCKLLINGVWRNIFVDSLIPLDSQNNCLLSHFDNNKYYGITLIEKAYLKVMANRYDSIESNPSIDLYYLTGWIPETISIKSKYEKKNKNYFLKLWNRIKKPIKNGYCLMALGTNEINSNTENLTRLNATESESYQNQLVYKFGNEIDDNSQSEYKFITKEEISKKTGLVTKHAYQVLRIVELVNQENNSIWRLLLLRNPWGKISWKGKFSKYDIETWNKELEEILENEFTYKVNHDNGIFWIEWSDILKWFSHIYLAWDPEKISKYLKKVHGKWSPCSHNSILKDDLHLLYFYPQYKLSIDCKLLNKLKMNNCNLFDEKEDQSSDFNKINQKLTQLNINYSKKLKLKFDSNNYHEIDDHSKNNLFSKIWKKSDVFDHENFSHIGDIWIVLNRHIDYLRMDEFDNYNQSNTNNIPFMSISIFRGRNRIITQERLPIIQGIYSNGNVIMFKTNIFQLLREYDHFDLQEDKDFILVITQYQSNKSFNYTLNIYSNVEINIKLLDSYFQNIMNPIYNNNYNNYSFTEINGKILNCNFSEKYYISLLKNSKLKLTPAVRNKQFNSHNIASKVNIFNSSRAEFQDEQFRLLILLEIKEKCSNFKLRLFPETFDEQDKIIKLSSSNDSYNNSNCKYITSICNIGNYFILIDFKEKQQDFIKGNFFKLVIYYQKI</sequence>
<evidence type="ECO:0000259" key="5">
    <source>
        <dbReference type="PROSITE" id="PS50203"/>
    </source>
</evidence>
<keyword evidence="1 4" id="KW-0645">Protease</keyword>
<dbReference type="GO" id="GO:0006508">
    <property type="term" value="P:proteolysis"/>
    <property type="evidence" value="ECO:0007669"/>
    <property type="project" value="UniProtKB-KW"/>
</dbReference>
<dbReference type="GO" id="GO:0004198">
    <property type="term" value="F:calcium-dependent cysteine-type endopeptidase activity"/>
    <property type="evidence" value="ECO:0007669"/>
    <property type="project" value="InterPro"/>
</dbReference>
<dbReference type="RefSeq" id="XP_028874814.1">
    <property type="nucleotide sequence ID" value="XM_029020370.1"/>
</dbReference>
<dbReference type="InterPro" id="IPR051297">
    <property type="entry name" value="PalB/RIM13"/>
</dbReference>
<dbReference type="SUPFAM" id="SSF54001">
    <property type="entry name" value="Cysteine proteinases"/>
    <property type="match status" value="1"/>
</dbReference>
<keyword evidence="2 4" id="KW-0378">Hydrolase</keyword>
<evidence type="ECO:0000256" key="3">
    <source>
        <dbReference type="ARBA" id="ARBA00022807"/>
    </source>
</evidence>
<evidence type="ECO:0000256" key="1">
    <source>
        <dbReference type="ARBA" id="ARBA00022670"/>
    </source>
</evidence>
<dbReference type="Pfam" id="PF00648">
    <property type="entry name" value="Peptidase_C2"/>
    <property type="match status" value="1"/>
</dbReference>
<keyword evidence="7" id="KW-1185">Reference proteome</keyword>
<dbReference type="InterPro" id="IPR001300">
    <property type="entry name" value="Peptidase_C2_calpain_cat"/>
</dbReference>
<dbReference type="GeneID" id="39980149"/>
<evidence type="ECO:0000256" key="2">
    <source>
        <dbReference type="ARBA" id="ARBA00022801"/>
    </source>
</evidence>
<feature type="active site" evidence="4">
    <location>
        <position position="181"/>
    </location>
</feature>
<dbReference type="VEuPathDB" id="CryptoDB:cubi_03357"/>
<evidence type="ECO:0000256" key="4">
    <source>
        <dbReference type="PROSITE-ProRule" id="PRU00239"/>
    </source>
</evidence>
<dbReference type="PANTHER" id="PTHR46143">
    <property type="entry name" value="CALPAIN-7"/>
    <property type="match status" value="1"/>
</dbReference>
<dbReference type="PROSITE" id="PS50203">
    <property type="entry name" value="CALPAIN_CAT"/>
    <property type="match status" value="1"/>
</dbReference>
<dbReference type="Proteomes" id="UP000186176">
    <property type="component" value="Unassembled WGS sequence"/>
</dbReference>
<dbReference type="EMBL" id="LRBP01000014">
    <property type="protein sequence ID" value="OII73559.1"/>
    <property type="molecule type" value="Genomic_DNA"/>
</dbReference>
<feature type="domain" description="Calpain catalytic" evidence="5">
    <location>
        <begin position="135"/>
        <end position="504"/>
    </location>
</feature>
<keyword evidence="3 4" id="KW-0788">Thiol protease</keyword>
<protein>
    <submittedName>
        <fullName evidence="6">Calpain like thiol protease</fullName>
    </submittedName>
</protein>
<name>A0A1J4MHR7_9CRYT</name>
<reference evidence="6 7" key="1">
    <citation type="submission" date="2016-10" db="EMBL/GenBank/DDBJ databases">
        <title>Reductive evolution of mitochondrial metabolism and differential evolution of invasion-related proteins in Cryptosporidium.</title>
        <authorList>
            <person name="Liu S."/>
            <person name="Roellig D.M."/>
            <person name="Guo Y."/>
            <person name="Li N."/>
            <person name="Frace M.A."/>
            <person name="Tang K."/>
            <person name="Zhang L."/>
            <person name="Feng Y."/>
            <person name="Xiao L."/>
        </authorList>
    </citation>
    <scope>NUCLEOTIDE SEQUENCE [LARGE SCALE GENOMIC DNA]</scope>
    <source>
        <strain evidence="6">39726</strain>
    </source>
</reference>
<comment type="caution">
    <text evidence="6">The sequence shown here is derived from an EMBL/GenBank/DDBJ whole genome shotgun (WGS) entry which is preliminary data.</text>
</comment>
<dbReference type="SMART" id="SM00230">
    <property type="entry name" value="CysPc"/>
    <property type="match status" value="1"/>
</dbReference>
<accession>A0A1J4MHR7</accession>
<dbReference type="InterPro" id="IPR038765">
    <property type="entry name" value="Papain-like_cys_pep_sf"/>
</dbReference>
<proteinExistence type="predicted"/>
<feature type="active site" evidence="4">
    <location>
        <position position="416"/>
    </location>
</feature>
<feature type="active site" evidence="4">
    <location>
        <position position="442"/>
    </location>
</feature>
<dbReference type="OrthoDB" id="167576at2759"/>
<dbReference type="PANTHER" id="PTHR46143:SF1">
    <property type="entry name" value="CALPAIN-7"/>
    <property type="match status" value="1"/>
</dbReference>
<dbReference type="AlphaFoldDB" id="A0A1J4MHR7"/>